<sequence length="213" mass="22912">MGVADSRRRPPCILRRAHRAAARNSGQMKLAKGKPRCHLRMQEGPKRELSPALASGRQRPRHAAAGEQQPYPAAGSWDPRSPPRSLRALASALAPGTRSGSVYQLARARRPRALGPAPRAAPIGCAAAASPTPRVVGQRARPVRSTRGQWGLRAEREEPMGGLPRAQGPAHSSPLGCPLQKAGLKITRWVKRDSSRAPGDVCLLQTGRQTQLR</sequence>
<proteinExistence type="predicted"/>
<organism evidence="2 3">
    <name type="scientific">Rangifer tarandus platyrhynchus</name>
    <name type="common">Svalbard reindeer</name>
    <dbReference type="NCBI Taxonomy" id="3082113"/>
    <lineage>
        <taxon>Eukaryota</taxon>
        <taxon>Metazoa</taxon>
        <taxon>Chordata</taxon>
        <taxon>Craniata</taxon>
        <taxon>Vertebrata</taxon>
        <taxon>Euteleostomi</taxon>
        <taxon>Mammalia</taxon>
        <taxon>Eutheria</taxon>
        <taxon>Laurasiatheria</taxon>
        <taxon>Artiodactyla</taxon>
        <taxon>Ruminantia</taxon>
        <taxon>Pecora</taxon>
        <taxon>Cervidae</taxon>
        <taxon>Odocoileinae</taxon>
        <taxon>Rangifer</taxon>
    </lineage>
</organism>
<feature type="compositionally biased region" description="Basic and acidic residues" evidence="1">
    <location>
        <begin position="40"/>
        <end position="49"/>
    </location>
</feature>
<evidence type="ECO:0000313" key="3">
    <source>
        <dbReference type="Proteomes" id="UP001176941"/>
    </source>
</evidence>
<feature type="region of interest" description="Disordered" evidence="1">
    <location>
        <begin position="1"/>
        <end position="84"/>
    </location>
</feature>
<reference evidence="2" key="1">
    <citation type="submission" date="2023-04" db="EMBL/GenBank/DDBJ databases">
        <authorList>
            <consortium name="ELIXIR-Norway"/>
        </authorList>
    </citation>
    <scope>NUCLEOTIDE SEQUENCE [LARGE SCALE GENOMIC DNA]</scope>
</reference>
<accession>A0ABN8ZZC1</accession>
<dbReference type="Proteomes" id="UP001176941">
    <property type="component" value="Chromosome 9"/>
</dbReference>
<gene>
    <name evidence="2" type="ORF">MRATA1EN1_LOCUS28272</name>
</gene>
<evidence type="ECO:0000256" key="1">
    <source>
        <dbReference type="SAM" id="MobiDB-lite"/>
    </source>
</evidence>
<protein>
    <submittedName>
        <fullName evidence="2">Uncharacterized protein</fullName>
    </submittedName>
</protein>
<evidence type="ECO:0000313" key="2">
    <source>
        <dbReference type="EMBL" id="CAI9179310.1"/>
    </source>
</evidence>
<dbReference type="EMBL" id="OX459945">
    <property type="protein sequence ID" value="CAI9179310.1"/>
    <property type="molecule type" value="Genomic_DNA"/>
</dbReference>
<name>A0ABN8ZZC1_RANTA</name>
<keyword evidence="3" id="KW-1185">Reference proteome</keyword>